<dbReference type="Proteomes" id="UP000794436">
    <property type="component" value="Unassembled WGS sequence"/>
</dbReference>
<dbReference type="OrthoDB" id="4199794at2759"/>
<keyword evidence="4 8" id="KW-0808">Transferase</keyword>
<dbReference type="Gene3D" id="3.60.70.12">
    <property type="entry name" value="L-amino peptidase D-ALA esterase/amidase"/>
    <property type="match status" value="1"/>
</dbReference>
<feature type="binding site" evidence="8">
    <location>
        <position position="213"/>
    </location>
    <ligand>
        <name>substrate</name>
    </ligand>
</feature>
<dbReference type="CDD" id="cd02152">
    <property type="entry name" value="OAT"/>
    <property type="match status" value="1"/>
</dbReference>
<proteinExistence type="inferred from homology"/>
<dbReference type="FunFam" id="3.10.20.340:FF:000004">
    <property type="entry name" value="Arginine biosynthesis bifunctional protein ArgJ, mitochondrial"/>
    <property type="match status" value="1"/>
</dbReference>
<dbReference type="EC" id="2.3.1.35" evidence="8"/>
<evidence type="ECO:0000313" key="10">
    <source>
        <dbReference type="Proteomes" id="UP000794436"/>
    </source>
</evidence>
<dbReference type="GO" id="GO:0005759">
    <property type="term" value="C:mitochondrial matrix"/>
    <property type="evidence" value="ECO:0007669"/>
    <property type="project" value="UniProtKB-SubCell"/>
</dbReference>
<evidence type="ECO:0000256" key="6">
    <source>
        <dbReference type="ARBA" id="ARBA00023268"/>
    </source>
</evidence>
<comment type="subcellular location">
    <subcellularLocation>
        <location evidence="8">Mitochondrion matrix</location>
    </subcellularLocation>
</comment>
<comment type="catalytic activity">
    <reaction evidence="8">
        <text>L-glutamate + acetyl-CoA = N-acetyl-L-glutamate + CoA + H(+)</text>
        <dbReference type="Rhea" id="RHEA:24292"/>
        <dbReference type="ChEBI" id="CHEBI:15378"/>
        <dbReference type="ChEBI" id="CHEBI:29985"/>
        <dbReference type="ChEBI" id="CHEBI:44337"/>
        <dbReference type="ChEBI" id="CHEBI:57287"/>
        <dbReference type="ChEBI" id="CHEBI:57288"/>
        <dbReference type="EC" id="2.3.1.1"/>
    </reaction>
</comment>
<sequence>MRFLLRTRRPVVATRALSTYGHPFVFESRQEYVDYLNKHQSRLPWGFSVGTTKFEFVPAEAPHLPASMTLSLIKPVKPTSLFGAVFTSNAFPGAPVLVGRTRLGEEKLGAILVNNKISNVCASGGGVTDAQEVCDALAKHLRLESGNAVLPSSTGVIGWRIPVDSMIQALPKLVENLQSESVLPVAEGIMTTDLYPKIRSADVCGGRIVGIAKGAGMIEPDMATMLSYILTDLSVPRETLRQLLREVVADTFNAMSIDTDQSTSDTVAIVSSDQIPFNEAEHLPAFKQALHEVCQGLCEDIVRNGEGAQHVMRVVVRGAASTEMAKGVGKSVVNSPLLKCAVAGNDPNVGRLVMAVGKYMGKHHKDINITRRMSITMGGVRIFENGEFVLNHEIEHLLVDHMYRAQLTESTRGGLDVTSRDYPPHSNFVEIDIDLGIGNEQARVLGIDLTHEYVAINADYRS</sequence>
<feature type="chain" id="PRO_5035495324" description="Arginine biosynthesis bifunctional protein ArgJ alpha chain" evidence="8">
    <location>
        <begin position="1"/>
        <end position="223"/>
    </location>
</feature>
<accession>A0A8K1CS77</accession>
<reference evidence="9" key="1">
    <citation type="submission" date="2019-03" db="EMBL/GenBank/DDBJ databases">
        <title>Long read genome sequence of the mycoparasitic Pythium oligandrum ATCC 38472 isolated from sugarbeet rhizosphere.</title>
        <authorList>
            <person name="Gaulin E."/>
        </authorList>
    </citation>
    <scope>NUCLEOTIDE SEQUENCE</scope>
    <source>
        <strain evidence="9">ATCC 38472_TT</strain>
    </source>
</reference>
<evidence type="ECO:0000256" key="4">
    <source>
        <dbReference type="ARBA" id="ARBA00022679"/>
    </source>
</evidence>
<evidence type="ECO:0000256" key="1">
    <source>
        <dbReference type="ARBA" id="ARBA00006774"/>
    </source>
</evidence>
<evidence type="ECO:0000313" key="9">
    <source>
        <dbReference type="EMBL" id="TMW68284.1"/>
    </source>
</evidence>
<organism evidence="9 10">
    <name type="scientific">Pythium oligandrum</name>
    <name type="common">Mycoparasitic fungus</name>
    <dbReference type="NCBI Taxonomy" id="41045"/>
    <lineage>
        <taxon>Eukaryota</taxon>
        <taxon>Sar</taxon>
        <taxon>Stramenopiles</taxon>
        <taxon>Oomycota</taxon>
        <taxon>Peronosporomycetes</taxon>
        <taxon>Pythiales</taxon>
        <taxon>Pythiaceae</taxon>
        <taxon>Pythium</taxon>
    </lineage>
</organism>
<dbReference type="PANTHER" id="PTHR23100:SF0">
    <property type="entry name" value="ARGININE BIOSYNTHESIS BIFUNCTIONAL PROTEIN ARGJ, MITOCHONDRIAL"/>
    <property type="match status" value="1"/>
</dbReference>
<dbReference type="PANTHER" id="PTHR23100">
    <property type="entry name" value="ARGININE BIOSYNTHESIS BIFUNCTIONAL PROTEIN ARGJ"/>
    <property type="match status" value="1"/>
</dbReference>
<comment type="pathway">
    <text evidence="8">Amino-acid biosynthesis; L-arginine biosynthesis; L-ornithine and N-acetyl-L-glutamate from L-glutamate and N(2)-acetyl-L-ornithine (cyclic): step 1/1.</text>
</comment>
<evidence type="ECO:0000256" key="5">
    <source>
        <dbReference type="ARBA" id="ARBA00022813"/>
    </source>
</evidence>
<feature type="site" description="Cleavage; by autolysis" evidence="8">
    <location>
        <begin position="223"/>
        <end position="224"/>
    </location>
</feature>
<dbReference type="UniPathway" id="UPA00068">
    <property type="reaction ID" value="UER00106"/>
</dbReference>
<feature type="site" description="Involved in the stabilization of negative charge on the oxyanion by the formation of the oxyanion hole" evidence="8">
    <location>
        <position position="155"/>
    </location>
</feature>
<comment type="function">
    <text evidence="8">Catalyzes two activities which are involved in the cyclic version of arginine biosynthesis: the synthesis of acetylglutamate from glutamate and acetyl-CoA, and of ornithine by transacetylation between acetylornithine and glutamate.</text>
</comment>
<evidence type="ECO:0000256" key="2">
    <source>
        <dbReference type="ARBA" id="ARBA00022571"/>
    </source>
</evidence>
<dbReference type="InterPro" id="IPR016117">
    <property type="entry name" value="ArgJ-like_dom_sf"/>
</dbReference>
<dbReference type="Pfam" id="PF01960">
    <property type="entry name" value="ArgJ"/>
    <property type="match status" value="1"/>
</dbReference>
<dbReference type="EC" id="2.3.1.1" evidence="8"/>
<comment type="caution">
    <text evidence="9">The sequence shown here is derived from an EMBL/GenBank/DDBJ whole genome shotgun (WGS) entry which is preliminary data.</text>
</comment>
<keyword evidence="3 8" id="KW-0028">Amino-acid biosynthesis</keyword>
<keyword evidence="7 8" id="KW-0012">Acyltransferase</keyword>
<keyword evidence="10" id="KW-1185">Reference proteome</keyword>
<feature type="active site" description="Nucleophile" evidence="8">
    <location>
        <position position="224"/>
    </location>
</feature>
<dbReference type="GO" id="GO:0004358">
    <property type="term" value="F:L-glutamate N-acetyltransferase activity, acting on acetyl-L-ornithine as donor"/>
    <property type="evidence" value="ECO:0007669"/>
    <property type="project" value="UniProtKB-UniRule"/>
</dbReference>
<keyword evidence="5 8" id="KW-0068">Autocatalytic cleavage</keyword>
<comment type="catalytic activity">
    <reaction evidence="8">
        <text>N(2)-acetyl-L-ornithine + L-glutamate = N-acetyl-L-glutamate + L-ornithine</text>
        <dbReference type="Rhea" id="RHEA:15349"/>
        <dbReference type="ChEBI" id="CHEBI:29985"/>
        <dbReference type="ChEBI" id="CHEBI:44337"/>
        <dbReference type="ChEBI" id="CHEBI:46911"/>
        <dbReference type="ChEBI" id="CHEBI:57805"/>
        <dbReference type="EC" id="2.3.1.35"/>
    </reaction>
</comment>
<dbReference type="GO" id="GO:0006526">
    <property type="term" value="P:L-arginine biosynthetic process"/>
    <property type="evidence" value="ECO:0007669"/>
    <property type="project" value="UniProtKB-UniRule"/>
</dbReference>
<feature type="binding site" evidence="8">
    <location>
        <position position="462"/>
    </location>
    <ligand>
        <name>substrate</name>
    </ligand>
</feature>
<dbReference type="EMBL" id="SPLM01000002">
    <property type="protein sequence ID" value="TMW68284.1"/>
    <property type="molecule type" value="Genomic_DNA"/>
</dbReference>
<evidence type="ECO:0000256" key="8">
    <source>
        <dbReference type="HAMAP-Rule" id="MF_03124"/>
    </source>
</evidence>
<feature type="chain" id="PRO_5035495325" description="Arginine biosynthesis bifunctional protein ArgJ beta chain" evidence="8">
    <location>
        <begin position="224"/>
        <end position="462"/>
    </location>
</feature>
<feature type="binding site" evidence="8">
    <location>
        <position position="457"/>
    </location>
    <ligand>
        <name>substrate</name>
    </ligand>
</feature>
<dbReference type="HAMAP" id="MF_01106">
    <property type="entry name" value="ArgJ"/>
    <property type="match status" value="1"/>
</dbReference>
<comment type="subunit">
    <text evidence="8">Heterodimer of an alpha and a beta chain.</text>
</comment>
<keyword evidence="2 8" id="KW-0055">Arginine biosynthesis</keyword>
<feature type="binding site" evidence="8">
    <location>
        <position position="224"/>
    </location>
    <ligand>
        <name>substrate</name>
    </ligand>
</feature>
<comment type="similarity">
    <text evidence="1 8">Belongs to the ArgJ family.</text>
</comment>
<comment type="PTM">
    <text evidence="8">The alpha and beta chains are autoproteolytically processed from a single precursor protein within the mitochondrion.</text>
</comment>
<dbReference type="InterPro" id="IPR002813">
    <property type="entry name" value="Arg_biosynth_ArgJ"/>
</dbReference>
<dbReference type="NCBIfam" id="NF003802">
    <property type="entry name" value="PRK05388.1"/>
    <property type="match status" value="1"/>
</dbReference>
<feature type="binding site" evidence="8">
    <location>
        <position position="306"/>
    </location>
    <ligand>
        <name>substrate</name>
    </ligand>
</feature>
<comment type="pathway">
    <text evidence="8">Amino-acid biosynthesis; L-arginine biosynthesis; N(2)-acetyl-L-ornithine from L-glutamate: step 1/4.</text>
</comment>
<protein>
    <recommendedName>
        <fullName evidence="8">Arginine biosynthesis bifunctional protein ArgJ, mitochondrial</fullName>
    </recommendedName>
    <domain>
        <recommendedName>
            <fullName evidence="8">Glutamate N-acetyltransferase</fullName>
            <shortName evidence="8">GAT</shortName>
            <ecNumber evidence="8">2.3.1.35</ecNumber>
        </recommendedName>
        <alternativeName>
            <fullName evidence="8">Ornithine acetyltransferase</fullName>
            <shortName evidence="8">OATase</shortName>
        </alternativeName>
        <alternativeName>
            <fullName evidence="8">Ornithine transacetylase</fullName>
        </alternativeName>
    </domain>
    <domain>
        <recommendedName>
            <fullName evidence="8">Amino-acid acetyltransferase</fullName>
            <ecNumber evidence="8">2.3.1.1</ecNumber>
        </recommendedName>
        <alternativeName>
            <fullName evidence="8">N-acetylglutamate synthase</fullName>
            <shortName evidence="8">AGS</shortName>
        </alternativeName>
    </domain>
    <component>
        <recommendedName>
            <fullName evidence="8">Arginine biosynthesis bifunctional protein ArgJ alpha chain</fullName>
        </recommendedName>
    </component>
    <component>
        <recommendedName>
            <fullName evidence="8">Arginine biosynthesis bifunctional protein ArgJ beta chain</fullName>
        </recommendedName>
    </component>
</protein>
<keyword evidence="8" id="KW-0496">Mitochondrion</keyword>
<feature type="site" description="Involved in the stabilization of negative charge on the oxyanion by the formation of the oxyanion hole" evidence="8">
    <location>
        <position position="154"/>
    </location>
</feature>
<evidence type="ECO:0000256" key="7">
    <source>
        <dbReference type="ARBA" id="ARBA00023315"/>
    </source>
</evidence>
<dbReference type="SUPFAM" id="SSF56266">
    <property type="entry name" value="DmpA/ArgJ-like"/>
    <property type="match status" value="1"/>
</dbReference>
<dbReference type="FunFam" id="3.60.70.12:FF:000001">
    <property type="entry name" value="Arginine biosynthesis bifunctional protein ArgJ, chloroplastic"/>
    <property type="match status" value="1"/>
</dbReference>
<dbReference type="InterPro" id="IPR042195">
    <property type="entry name" value="ArgJ_beta_C"/>
</dbReference>
<dbReference type="AlphaFoldDB" id="A0A8K1CS77"/>
<feature type="binding site" evidence="8">
    <location>
        <position position="191"/>
    </location>
    <ligand>
        <name>substrate</name>
    </ligand>
</feature>
<name>A0A8K1CS77_PYTOL</name>
<dbReference type="GO" id="GO:0006592">
    <property type="term" value="P:ornithine biosynthetic process"/>
    <property type="evidence" value="ECO:0007669"/>
    <property type="project" value="TreeGrafter"/>
</dbReference>
<evidence type="ECO:0000256" key="3">
    <source>
        <dbReference type="ARBA" id="ARBA00022605"/>
    </source>
</evidence>
<dbReference type="GO" id="GO:0004042">
    <property type="term" value="F:L-glutamate N-acetyltransferase activity"/>
    <property type="evidence" value="ECO:0007669"/>
    <property type="project" value="UniProtKB-UniRule"/>
</dbReference>
<keyword evidence="6 8" id="KW-0511">Multifunctional enzyme</keyword>
<dbReference type="Gene3D" id="3.10.20.340">
    <property type="entry name" value="ArgJ beta chain, C-terminal domain"/>
    <property type="match status" value="1"/>
</dbReference>
<gene>
    <name evidence="9" type="ORF">Poli38472_005752</name>
</gene>